<evidence type="ECO:0000313" key="1">
    <source>
        <dbReference type="EMBL" id="ARI80181.1"/>
    </source>
</evidence>
<keyword evidence="2" id="KW-1185">Reference proteome</keyword>
<reference evidence="1 2" key="1">
    <citation type="journal article" date="2018" name="Harmful Algae">
        <title>The highly heterogeneous methylated genomes and diverse restriction-modification systems of bloom-forming Microcystis.</title>
        <authorList>
            <person name="Zhao L."/>
            <person name="Song Y."/>
            <person name="Li L."/>
            <person name="Gan N."/>
            <person name="Brand J.J."/>
            <person name="Song L."/>
        </authorList>
    </citation>
    <scope>NUCLEOTIDE SEQUENCE [LARGE SCALE GENOMIC DNA]</scope>
    <source>
        <strain evidence="1 2">PCC 7806SL</strain>
    </source>
</reference>
<dbReference type="EMBL" id="CP020771">
    <property type="protein sequence ID" value="ARI80181.1"/>
    <property type="molecule type" value="Genomic_DNA"/>
</dbReference>
<dbReference type="AlphaFoldDB" id="A0AB33BU14"/>
<accession>A0AB33BU14</accession>
<sequence>MCAGGVMACSVRVLGIKDCCTMMIKKICSQLKSEQQSLSDLP</sequence>
<organism evidence="1 2">
    <name type="scientific">Microcystis aeruginosa PCC 7806SL</name>
    <dbReference type="NCBI Taxonomy" id="1903187"/>
    <lineage>
        <taxon>Bacteria</taxon>
        <taxon>Bacillati</taxon>
        <taxon>Cyanobacteriota</taxon>
        <taxon>Cyanophyceae</taxon>
        <taxon>Oscillatoriophycideae</taxon>
        <taxon>Chroococcales</taxon>
        <taxon>Microcystaceae</taxon>
        <taxon>Microcystis</taxon>
    </lineage>
</organism>
<proteinExistence type="predicted"/>
<evidence type="ECO:0000313" key="2">
    <source>
        <dbReference type="Proteomes" id="UP000192439"/>
    </source>
</evidence>
<dbReference type="Proteomes" id="UP000192439">
    <property type="component" value="Chromosome"/>
</dbReference>
<protein>
    <submittedName>
        <fullName evidence="1">Uncharacterized protein</fullName>
    </submittedName>
</protein>
<name>A0AB33BU14_MICA7</name>
<gene>
    <name evidence="1" type="ORF">BH695_0900</name>
</gene>